<accession>A0AAE0TNJ6</accession>
<evidence type="ECO:0000313" key="2">
    <source>
        <dbReference type="Proteomes" id="UP001195483"/>
    </source>
</evidence>
<name>A0AAE0TNJ6_9BIVA</name>
<evidence type="ECO:0000313" key="1">
    <source>
        <dbReference type="EMBL" id="KAK3612535.1"/>
    </source>
</evidence>
<reference evidence="1" key="2">
    <citation type="journal article" date="2021" name="Genome Biol. Evol.">
        <title>Developing a high-quality reference genome for a parasitic bivalve with doubly uniparental inheritance (Bivalvia: Unionida).</title>
        <authorList>
            <person name="Smith C.H."/>
        </authorList>
    </citation>
    <scope>NUCLEOTIDE SEQUENCE</scope>
    <source>
        <strain evidence="1">CHS0354</strain>
        <tissue evidence="1">Mantle</tissue>
    </source>
</reference>
<dbReference type="Proteomes" id="UP001195483">
    <property type="component" value="Unassembled WGS sequence"/>
</dbReference>
<comment type="caution">
    <text evidence="1">The sequence shown here is derived from an EMBL/GenBank/DDBJ whole genome shotgun (WGS) entry which is preliminary data.</text>
</comment>
<protein>
    <submittedName>
        <fullName evidence="1">Uncharacterized protein</fullName>
    </submittedName>
</protein>
<reference evidence="1" key="1">
    <citation type="journal article" date="2021" name="Genome Biol. Evol.">
        <title>A High-Quality Reference Genome for a Parasitic Bivalve with Doubly Uniparental Inheritance (Bivalvia: Unionida).</title>
        <authorList>
            <person name="Smith C.H."/>
        </authorList>
    </citation>
    <scope>NUCLEOTIDE SEQUENCE</scope>
    <source>
        <strain evidence="1">CHS0354</strain>
    </source>
</reference>
<gene>
    <name evidence="1" type="ORF">CHS0354_024512</name>
</gene>
<dbReference type="EMBL" id="JAEAOA010001453">
    <property type="protein sequence ID" value="KAK3612535.1"/>
    <property type="molecule type" value="Genomic_DNA"/>
</dbReference>
<proteinExistence type="predicted"/>
<keyword evidence="2" id="KW-1185">Reference proteome</keyword>
<reference evidence="1" key="3">
    <citation type="submission" date="2023-05" db="EMBL/GenBank/DDBJ databases">
        <authorList>
            <person name="Smith C.H."/>
        </authorList>
    </citation>
    <scope>NUCLEOTIDE SEQUENCE</scope>
    <source>
        <strain evidence="1">CHS0354</strain>
        <tissue evidence="1">Mantle</tissue>
    </source>
</reference>
<sequence>MFCVVYPKPFQEGSKQEISLGGLVRLEYAVEDLLDQNRYQLDLSISVCLDASKPCVNHVPIMQKARIPKTLCHWDKGFIIKDFSLDKYLSEHGLNHVGRLSGPPLYQLFETLGIGRYIEDKQCDRNLHPYLSQENGWNSDCPLNVDARPLPSIASCYISERCSAVECCLEAKAIGHTFRTYLTLDPCDFRLIIGIERMKLNISLATFKWGTPQQIYLNGLVQVHYMVLKLDHQKEFLVDLNLSLCYDANKECDFDFPIFVNTSLPMAVCEWQSDFSMKGFSLTHWLSDNHLPSTLTISEPDAHMLLRELGLSDYLLDLPCNRSSHTYIPAMNGWKKQCPVPVELSTLTGPVSCHLMDMCTGFDCCFDVALVQQAFKVYIHLDHCNYKLFVGIEKLQFTVHLHDYEWGTQKELFLRGVVRLAFVLQDLVNENMYEVTASLSVCFESSSPCLIHIPILNGAKLPKQPCTWGTGFALPEFSLQTWLENKGNKEKSSLTADMKSTLLKDLGLEGQLDDSFCVGNLSEGYTSGSIWRNECLRNISLPKLPKEVHCHLDNSCTNLSCCLHLEEIGRKVNFRVNIDTCMRKITLGIEKLTSDVMMFDFVWGIRHRFQLQGLLYMDLLIHDLKAELVYAVNMSIGVCLSDSASCDMIVPVLLNAELPVPSCDWNTELQLKNFSMKSFLQEKSTIAGGHLKQTDAELLLKAMQIYPYLDRAVCQKTSYIGGWNSSCPATIDLPSLPDFLYCNIHDTCSSLDCCFQLPFLERPFGISLAIDPCSLMMKVGIERQVQEISLLNYKWGENETFSLFGAVKLQYQVFSLNNEGVYIVTLNLSTCFDTEVPCLQAVKILHATKLPKRDCLHRKGFQMEDFMTDTWISTHRDKGIHADLESKIIQNGYGIAELLRKTPCNRTAPPYQPSVRGWNTACPMNTTLKLLPQSVSCHISSSCMAIDCCTHMPEIGTSLTTFLHLDPCTYHLEVGIERLRYDVSLLEFDFGKWKEVDLFGVLVTRFSVANKSHLLVSNFDIASWKKRMGFSLDHQLTGLSSDILLNDMNISEYLEKESCQRTMRIFSSAVNNWNSECPGNITLPKLPGPVTCHIPDYCTGISCCVDVRSIGRSFHVYVDIDSCDHRLTVGIEQLHVNISLIGYVWGQKQSLSLKGLVLLEYQLYDLNSEEQFLISSTIKICTANTSCDLMLLVLNNTRLPKKSCGKSLSSNEGFDMDVWLMGRNISSAAVLSNADRLLVMEDMGLAHILKSEQCLQHRPVNLGGWSQDCKFNLSLPELPAGVKCHVSDFCTGISCCLPMETLNRAVEMHLEVDSCNNVLSVGIEKLTRTVSLVAKSSFRRTEIFLNGIIRTEVMIDSLDYEKVVLLNANVSACLNTNHRRCIDLVQLKNIHLLEDACDTRMDYVTPGFSMNEWLKENDFTKMPSLPDHVSSILLEDLKISQFLQSHACDRSKVPYGNSASGWTNDCPANMSLPNLGKEISCYIPGKCTAVDCCMDVGLIGRPVHIVVDINPCQYQMTLEIEDYNRTVSLLEYDWGTVIHMWLGGVIRLE</sequence>
<organism evidence="1 2">
    <name type="scientific">Potamilus streckersoni</name>
    <dbReference type="NCBI Taxonomy" id="2493646"/>
    <lineage>
        <taxon>Eukaryota</taxon>
        <taxon>Metazoa</taxon>
        <taxon>Spiralia</taxon>
        <taxon>Lophotrochozoa</taxon>
        <taxon>Mollusca</taxon>
        <taxon>Bivalvia</taxon>
        <taxon>Autobranchia</taxon>
        <taxon>Heteroconchia</taxon>
        <taxon>Palaeoheterodonta</taxon>
        <taxon>Unionida</taxon>
        <taxon>Unionoidea</taxon>
        <taxon>Unionidae</taxon>
        <taxon>Ambleminae</taxon>
        <taxon>Lampsilini</taxon>
        <taxon>Potamilus</taxon>
    </lineage>
</organism>